<protein>
    <submittedName>
        <fullName evidence="1">Uncharacterized protein</fullName>
    </submittedName>
</protein>
<sequence length="460" mass="50556">MTERICVVGVVIPMAGAEYIKLSDRRSLSDFDVVIFSPTFGIHSAATYEGLPSLAHNNAATLHSHYTHWKSEIETAAKQGKTVIILACKPEAYFYQTGEKQYSGTGKNARVTNIVAPASNYALLKDLPLTPLALEGKQLKQTPEASRFASLCKMFAEREYYESIFPKAGNPLLVLPDGSGRAAALVSRQFPSVLVFPMINQEGGWVQSKLDKSGATQASWTKIAIQLGERFKSAVLEAHANIKAGVGETKPEWVLADKYRSNVQRARDAELEKLRLQRDKIDADIARGVQDNAVEDQWLGLLFGTGAALEDQVREALRLLGYDAAEYQDDTHQFDVVFSFEGARYLGECEGKDNKAIDIAKLSQLERCVAEDLAIRGGEEFADGVLFGNPFRLHPLESRTGAPFTERVMKAAAQRGTRLVLTSDLFACVLAIRNGAGEDFKKSCRDAIATDRGKVITFPK</sequence>
<organism evidence="1 2">
    <name type="scientific">Terricaulis silvestris</name>
    <dbReference type="NCBI Taxonomy" id="2686094"/>
    <lineage>
        <taxon>Bacteria</taxon>
        <taxon>Pseudomonadati</taxon>
        <taxon>Pseudomonadota</taxon>
        <taxon>Alphaproteobacteria</taxon>
        <taxon>Caulobacterales</taxon>
        <taxon>Caulobacteraceae</taxon>
        <taxon>Terricaulis</taxon>
    </lineage>
</organism>
<gene>
    <name evidence="1" type="ORF">DSM104635_00797</name>
</gene>
<dbReference type="AlphaFoldDB" id="A0A6I6MJD6"/>
<proteinExistence type="predicted"/>
<dbReference type="RefSeq" id="WP_158764956.1">
    <property type="nucleotide sequence ID" value="NZ_CP047045.1"/>
</dbReference>
<dbReference type="EMBL" id="CP047045">
    <property type="protein sequence ID" value="QGZ93981.1"/>
    <property type="molecule type" value="Genomic_DNA"/>
</dbReference>
<evidence type="ECO:0000313" key="2">
    <source>
        <dbReference type="Proteomes" id="UP000431269"/>
    </source>
</evidence>
<dbReference type="Proteomes" id="UP000431269">
    <property type="component" value="Chromosome"/>
</dbReference>
<name>A0A6I6MJD6_9CAUL</name>
<reference evidence="2" key="1">
    <citation type="submission" date="2019-12" db="EMBL/GenBank/DDBJ databases">
        <title>Complete genome of Terracaulis silvestris 0127_4.</title>
        <authorList>
            <person name="Vieira S."/>
            <person name="Riedel T."/>
            <person name="Sproer C."/>
            <person name="Pascual J."/>
            <person name="Boedeker C."/>
            <person name="Overmann J."/>
        </authorList>
    </citation>
    <scope>NUCLEOTIDE SEQUENCE [LARGE SCALE GENOMIC DNA]</scope>
    <source>
        <strain evidence="2">0127_4</strain>
    </source>
</reference>
<accession>A0A6I6MJD6</accession>
<keyword evidence="2" id="KW-1185">Reference proteome</keyword>
<evidence type="ECO:0000313" key="1">
    <source>
        <dbReference type="EMBL" id="QGZ93981.1"/>
    </source>
</evidence>
<dbReference type="KEGG" id="tsv:DSM104635_00797"/>